<name>A0A6C0UHI1_9EURY</name>
<gene>
    <name evidence="2" type="ORF">G3I44_12155</name>
</gene>
<dbReference type="AlphaFoldDB" id="A0A6C0UHI1"/>
<accession>A0A6C0UHI1</accession>
<dbReference type="InterPro" id="IPR046164">
    <property type="entry name" value="DUF6166"/>
</dbReference>
<reference evidence="2 3" key="1">
    <citation type="submission" date="2020-02" db="EMBL/GenBank/DDBJ databases">
        <title>Whole genome sequence of Halogeometricum borinquense strain wsp4.</title>
        <authorList>
            <person name="Verma D.K."/>
            <person name="Gopal K."/>
            <person name="Prasad E.S."/>
        </authorList>
    </citation>
    <scope>NUCLEOTIDE SEQUENCE [LARGE SCALE GENOMIC DNA]</scope>
    <source>
        <strain evidence="3">wsp4</strain>
    </source>
</reference>
<protein>
    <submittedName>
        <fullName evidence="2">Uncharacterized protein</fullName>
    </submittedName>
</protein>
<feature type="compositionally biased region" description="Basic and acidic residues" evidence="1">
    <location>
        <begin position="1"/>
        <end position="21"/>
    </location>
</feature>
<feature type="region of interest" description="Disordered" evidence="1">
    <location>
        <begin position="1"/>
        <end position="56"/>
    </location>
</feature>
<dbReference type="EMBL" id="CP048739">
    <property type="protein sequence ID" value="QIB74966.1"/>
    <property type="molecule type" value="Genomic_DNA"/>
</dbReference>
<dbReference type="RefSeq" id="WP_163486799.1">
    <property type="nucleotide sequence ID" value="NZ_CP048739.1"/>
</dbReference>
<organism evidence="2 3">
    <name type="scientific">Halogeometricum borinquense</name>
    <dbReference type="NCBI Taxonomy" id="60847"/>
    <lineage>
        <taxon>Archaea</taxon>
        <taxon>Methanobacteriati</taxon>
        <taxon>Methanobacteriota</taxon>
        <taxon>Stenosarchaea group</taxon>
        <taxon>Halobacteria</taxon>
        <taxon>Halobacteriales</taxon>
        <taxon>Haloferacaceae</taxon>
        <taxon>Halogeometricum</taxon>
    </lineage>
</organism>
<dbReference type="Proteomes" id="UP000465846">
    <property type="component" value="Chromosome"/>
</dbReference>
<sequence length="142" mass="15626">MSREKPDQAVETGGLDRENSHNRPSIAGSRDGVATAEQTVYRGRRDPAAPVSEELEVTVDGEPLAKRYDLLSASPSGFETGYNGSGPAQLAIAILAHAYDDEFAREWYQQFKRDVVATLPESGWTLTKSDLDEWRQEVIADA</sequence>
<dbReference type="GeneID" id="44080166"/>
<evidence type="ECO:0000313" key="2">
    <source>
        <dbReference type="EMBL" id="QIB74966.1"/>
    </source>
</evidence>
<evidence type="ECO:0000256" key="1">
    <source>
        <dbReference type="SAM" id="MobiDB-lite"/>
    </source>
</evidence>
<evidence type="ECO:0000313" key="3">
    <source>
        <dbReference type="Proteomes" id="UP000465846"/>
    </source>
</evidence>
<proteinExistence type="predicted"/>
<dbReference type="Pfam" id="PF19663">
    <property type="entry name" value="DUF6166"/>
    <property type="match status" value="1"/>
</dbReference>